<name>A0A914VD50_9BILA</name>
<feature type="domain" description="SOCS box" evidence="4">
    <location>
        <begin position="227"/>
        <end position="281"/>
    </location>
</feature>
<evidence type="ECO:0000313" key="5">
    <source>
        <dbReference type="Proteomes" id="UP000887566"/>
    </source>
</evidence>
<dbReference type="PROSITE" id="PS50088">
    <property type="entry name" value="ANK_REPEAT"/>
    <property type="match status" value="3"/>
</dbReference>
<dbReference type="Pfam" id="PF00023">
    <property type="entry name" value="Ank"/>
    <property type="match status" value="1"/>
</dbReference>
<dbReference type="AlphaFoldDB" id="A0A914VD50"/>
<keyword evidence="2 3" id="KW-0040">ANK repeat</keyword>
<keyword evidence="1" id="KW-0677">Repeat</keyword>
<feature type="repeat" description="ANK" evidence="3">
    <location>
        <begin position="46"/>
        <end position="78"/>
    </location>
</feature>
<dbReference type="InterPro" id="IPR050776">
    <property type="entry name" value="Ank_Repeat/CDKN_Inhibitor"/>
</dbReference>
<proteinExistence type="predicted"/>
<dbReference type="PANTHER" id="PTHR24201:SF16">
    <property type="entry name" value="ANKYRIN-1-LIKE-RELATED"/>
    <property type="match status" value="1"/>
</dbReference>
<organism evidence="5 6">
    <name type="scientific">Plectus sambesii</name>
    <dbReference type="NCBI Taxonomy" id="2011161"/>
    <lineage>
        <taxon>Eukaryota</taxon>
        <taxon>Metazoa</taxon>
        <taxon>Ecdysozoa</taxon>
        <taxon>Nematoda</taxon>
        <taxon>Chromadorea</taxon>
        <taxon>Plectida</taxon>
        <taxon>Plectina</taxon>
        <taxon>Plectoidea</taxon>
        <taxon>Plectidae</taxon>
        <taxon>Plectus</taxon>
    </lineage>
</organism>
<dbReference type="CDD" id="cd03587">
    <property type="entry name" value="SOCS"/>
    <property type="match status" value="1"/>
</dbReference>
<dbReference type="PROSITE" id="PS50225">
    <property type="entry name" value="SOCS"/>
    <property type="match status" value="1"/>
</dbReference>
<accession>A0A914VD50</accession>
<dbReference type="Gene3D" id="1.25.40.20">
    <property type="entry name" value="Ankyrin repeat-containing domain"/>
    <property type="match status" value="2"/>
</dbReference>
<keyword evidence="5" id="KW-1185">Reference proteome</keyword>
<dbReference type="Proteomes" id="UP000887566">
    <property type="component" value="Unplaced"/>
</dbReference>
<feature type="repeat" description="ANK" evidence="3">
    <location>
        <begin position="111"/>
        <end position="143"/>
    </location>
</feature>
<dbReference type="SMART" id="SM00969">
    <property type="entry name" value="SOCS_box"/>
    <property type="match status" value="1"/>
</dbReference>
<evidence type="ECO:0000259" key="4">
    <source>
        <dbReference type="PROSITE" id="PS50225"/>
    </source>
</evidence>
<dbReference type="InterPro" id="IPR002110">
    <property type="entry name" value="Ankyrin_rpt"/>
</dbReference>
<sequence length="292" mass="31735">MENAQNTYHLQEQLMYAVGGLMDEESAEENVVTLLERGTDVRSLFDRMLPLSCAAMNGLARLVQVLLDNNADPNQRDGFERFALHYAAERSSVCVKILVDAGAIVDCRDAHMNTPLHWAAYKNRVDCVQTLLEAGADVNAVDANGDSALSWAALKGHLEAIRLLLSWNAGVDTVNLAGASPISRLAGTIAIGIASVEDERCLQLLLAAIGQFNARNPATIAAAHAPLRALLTALSLRPRTLQQQCRSVVRRSMGGGFLRPKVQSLPISEKLRHYVLLLDVNDRFDQPSLSAS</sequence>
<dbReference type="SUPFAM" id="SSF48403">
    <property type="entry name" value="Ankyrin repeat"/>
    <property type="match status" value="1"/>
</dbReference>
<dbReference type="Pfam" id="PF07525">
    <property type="entry name" value="SOCS_box"/>
    <property type="match status" value="1"/>
</dbReference>
<dbReference type="WBParaSite" id="PSAMB.scaffold517size48320.g6622.t1">
    <property type="protein sequence ID" value="PSAMB.scaffold517size48320.g6622.t1"/>
    <property type="gene ID" value="PSAMB.scaffold517size48320.g6622"/>
</dbReference>
<dbReference type="Pfam" id="PF12796">
    <property type="entry name" value="Ank_2"/>
    <property type="match status" value="1"/>
</dbReference>
<evidence type="ECO:0000313" key="6">
    <source>
        <dbReference type="WBParaSite" id="PSAMB.scaffold1805size27735.g15067.t1"/>
    </source>
</evidence>
<protein>
    <submittedName>
        <fullName evidence="6 7">SOCS box domain-containing protein</fullName>
    </submittedName>
</protein>
<dbReference type="SMART" id="SM00248">
    <property type="entry name" value="ANK"/>
    <property type="match status" value="4"/>
</dbReference>
<evidence type="ECO:0000256" key="3">
    <source>
        <dbReference type="PROSITE-ProRule" id="PRU00023"/>
    </source>
</evidence>
<dbReference type="WBParaSite" id="PSAMB.scaffold1805size27735.g15067.t1">
    <property type="protein sequence ID" value="PSAMB.scaffold1805size27735.g15067.t1"/>
    <property type="gene ID" value="PSAMB.scaffold1805size27735.g15067"/>
</dbReference>
<feature type="repeat" description="ANK" evidence="3">
    <location>
        <begin position="144"/>
        <end position="176"/>
    </location>
</feature>
<evidence type="ECO:0000313" key="7">
    <source>
        <dbReference type="WBParaSite" id="PSAMB.scaffold517size48320.g6622.t1"/>
    </source>
</evidence>
<reference evidence="6 7" key="1">
    <citation type="submission" date="2022-11" db="UniProtKB">
        <authorList>
            <consortium name="WormBaseParasite"/>
        </authorList>
    </citation>
    <scope>IDENTIFICATION</scope>
</reference>
<dbReference type="PROSITE" id="PS50297">
    <property type="entry name" value="ANK_REP_REGION"/>
    <property type="match status" value="2"/>
</dbReference>
<evidence type="ECO:0000256" key="2">
    <source>
        <dbReference type="ARBA" id="ARBA00023043"/>
    </source>
</evidence>
<dbReference type="PANTHER" id="PTHR24201">
    <property type="entry name" value="ANK_REP_REGION DOMAIN-CONTAINING PROTEIN"/>
    <property type="match status" value="1"/>
</dbReference>
<evidence type="ECO:0000256" key="1">
    <source>
        <dbReference type="ARBA" id="ARBA00022737"/>
    </source>
</evidence>
<dbReference type="GO" id="GO:0005634">
    <property type="term" value="C:nucleus"/>
    <property type="evidence" value="ECO:0007669"/>
    <property type="project" value="TreeGrafter"/>
</dbReference>
<dbReference type="InterPro" id="IPR001496">
    <property type="entry name" value="SOCS_box"/>
</dbReference>
<dbReference type="InterPro" id="IPR036770">
    <property type="entry name" value="Ankyrin_rpt-contain_sf"/>
</dbReference>